<feature type="signal peptide" evidence="2">
    <location>
        <begin position="1"/>
        <end position="20"/>
    </location>
</feature>
<feature type="region of interest" description="Disordered" evidence="1">
    <location>
        <begin position="83"/>
        <end position="107"/>
    </location>
</feature>
<sequence>MLANSESVVVIILISVFVEASCSGSDPLEGYFTSLSDSPLDTVYSATNGLRSWHDDPFSFDPFAPIDIAKRFSLTDLRDTTSAAMPSAENANQKSSTSGSLRMLFAK</sequence>
<accession>A0A0B2VD65</accession>
<feature type="compositionally biased region" description="Polar residues" evidence="1">
    <location>
        <begin position="83"/>
        <end position="100"/>
    </location>
</feature>
<dbReference type="EMBL" id="JPKZ01001912">
    <property type="protein sequence ID" value="KHN79468.1"/>
    <property type="molecule type" value="Genomic_DNA"/>
</dbReference>
<feature type="chain" id="PRO_5002096088" evidence="2">
    <location>
        <begin position="21"/>
        <end position="107"/>
    </location>
</feature>
<reference evidence="3 4" key="1">
    <citation type="submission" date="2014-11" db="EMBL/GenBank/DDBJ databases">
        <title>Genetic blueprint of the zoonotic pathogen Toxocara canis.</title>
        <authorList>
            <person name="Zhu X.-Q."/>
            <person name="Korhonen P.K."/>
            <person name="Cai H."/>
            <person name="Young N.D."/>
            <person name="Nejsum P."/>
            <person name="von Samson-Himmelstjerna G."/>
            <person name="Boag P.R."/>
            <person name="Tan P."/>
            <person name="Li Q."/>
            <person name="Min J."/>
            <person name="Yang Y."/>
            <person name="Wang X."/>
            <person name="Fang X."/>
            <person name="Hall R.S."/>
            <person name="Hofmann A."/>
            <person name="Sternberg P.W."/>
            <person name="Jex A.R."/>
            <person name="Gasser R.B."/>
        </authorList>
    </citation>
    <scope>NUCLEOTIDE SEQUENCE [LARGE SCALE GENOMIC DNA]</scope>
    <source>
        <strain evidence="3">PN_DK_2014</strain>
    </source>
</reference>
<gene>
    <name evidence="3" type="ORF">Tcan_04715</name>
</gene>
<proteinExistence type="predicted"/>
<evidence type="ECO:0000313" key="4">
    <source>
        <dbReference type="Proteomes" id="UP000031036"/>
    </source>
</evidence>
<evidence type="ECO:0000256" key="1">
    <source>
        <dbReference type="SAM" id="MobiDB-lite"/>
    </source>
</evidence>
<dbReference type="AlphaFoldDB" id="A0A0B2VD65"/>
<evidence type="ECO:0000313" key="3">
    <source>
        <dbReference type="EMBL" id="KHN79468.1"/>
    </source>
</evidence>
<keyword evidence="4" id="KW-1185">Reference proteome</keyword>
<protein>
    <submittedName>
        <fullName evidence="3">Uncharacterized protein</fullName>
    </submittedName>
</protein>
<name>A0A0B2VD65_TOXCA</name>
<evidence type="ECO:0000256" key="2">
    <source>
        <dbReference type="SAM" id="SignalP"/>
    </source>
</evidence>
<dbReference type="Proteomes" id="UP000031036">
    <property type="component" value="Unassembled WGS sequence"/>
</dbReference>
<comment type="caution">
    <text evidence="3">The sequence shown here is derived from an EMBL/GenBank/DDBJ whole genome shotgun (WGS) entry which is preliminary data.</text>
</comment>
<organism evidence="3 4">
    <name type="scientific">Toxocara canis</name>
    <name type="common">Canine roundworm</name>
    <dbReference type="NCBI Taxonomy" id="6265"/>
    <lineage>
        <taxon>Eukaryota</taxon>
        <taxon>Metazoa</taxon>
        <taxon>Ecdysozoa</taxon>
        <taxon>Nematoda</taxon>
        <taxon>Chromadorea</taxon>
        <taxon>Rhabditida</taxon>
        <taxon>Spirurina</taxon>
        <taxon>Ascaridomorpha</taxon>
        <taxon>Ascaridoidea</taxon>
        <taxon>Toxocaridae</taxon>
        <taxon>Toxocara</taxon>
    </lineage>
</organism>
<keyword evidence="2" id="KW-0732">Signal</keyword>